<dbReference type="PANTHER" id="PTHR10683">
    <property type="entry name" value="TRANSALDOLASE"/>
    <property type="match status" value="1"/>
</dbReference>
<dbReference type="InterPro" id="IPR001585">
    <property type="entry name" value="TAL/FSA"/>
</dbReference>
<dbReference type="Pfam" id="PF00923">
    <property type="entry name" value="TAL_FSA"/>
    <property type="match status" value="1"/>
</dbReference>
<dbReference type="NCBIfam" id="TIGR00875">
    <property type="entry name" value="fsa_talC_mipB"/>
    <property type="match status" value="1"/>
</dbReference>
<evidence type="ECO:0000256" key="6">
    <source>
        <dbReference type="ARBA" id="ARBA00023126"/>
    </source>
</evidence>
<protein>
    <recommendedName>
        <fullName evidence="9">Probable transaldolase</fullName>
        <ecNumber evidence="9">2.2.1.2</ecNumber>
    </recommendedName>
</protein>
<dbReference type="PROSITE" id="PS00958">
    <property type="entry name" value="TRANSALDOLASE_2"/>
    <property type="match status" value="1"/>
</dbReference>
<evidence type="ECO:0000313" key="11">
    <source>
        <dbReference type="Proteomes" id="UP000282321"/>
    </source>
</evidence>
<dbReference type="InterPro" id="IPR018225">
    <property type="entry name" value="Transaldolase_AS"/>
</dbReference>
<dbReference type="UniPathway" id="UPA00115">
    <property type="reaction ID" value="UER00414"/>
</dbReference>
<keyword evidence="4 9" id="KW-0963">Cytoplasm</keyword>
<reference evidence="10 11" key="1">
    <citation type="submission" date="2018-06" db="EMBL/GenBank/DDBJ databases">
        <title>Extensive metabolic versatility and redundancy in microbially diverse, dynamic hydrothermal sediments.</title>
        <authorList>
            <person name="Dombrowski N."/>
            <person name="Teske A."/>
            <person name="Baker B.J."/>
        </authorList>
    </citation>
    <scope>NUCLEOTIDE SEQUENCE [LARGE SCALE GENOMIC DNA]</scope>
    <source>
        <strain evidence="10">B35_G9</strain>
    </source>
</reference>
<dbReference type="Proteomes" id="UP000282321">
    <property type="component" value="Unassembled WGS sequence"/>
</dbReference>
<evidence type="ECO:0000256" key="9">
    <source>
        <dbReference type="HAMAP-Rule" id="MF_00494"/>
    </source>
</evidence>
<dbReference type="GO" id="GO:0005737">
    <property type="term" value="C:cytoplasm"/>
    <property type="evidence" value="ECO:0007669"/>
    <property type="project" value="UniProtKB-SubCell"/>
</dbReference>
<feature type="active site" description="Schiff-base intermediate with substrate" evidence="9">
    <location>
        <position position="87"/>
    </location>
</feature>
<dbReference type="GO" id="GO:0004801">
    <property type="term" value="F:transaldolase activity"/>
    <property type="evidence" value="ECO:0007669"/>
    <property type="project" value="UniProtKB-UniRule"/>
</dbReference>
<dbReference type="InterPro" id="IPR033919">
    <property type="entry name" value="TSA/FSA_arc/bac"/>
</dbReference>
<dbReference type="GO" id="GO:0016832">
    <property type="term" value="F:aldehyde-lyase activity"/>
    <property type="evidence" value="ECO:0007669"/>
    <property type="project" value="InterPro"/>
</dbReference>
<comment type="catalytic activity">
    <reaction evidence="8 9">
        <text>D-sedoheptulose 7-phosphate + D-glyceraldehyde 3-phosphate = D-erythrose 4-phosphate + beta-D-fructose 6-phosphate</text>
        <dbReference type="Rhea" id="RHEA:17053"/>
        <dbReference type="ChEBI" id="CHEBI:16897"/>
        <dbReference type="ChEBI" id="CHEBI:57483"/>
        <dbReference type="ChEBI" id="CHEBI:57634"/>
        <dbReference type="ChEBI" id="CHEBI:59776"/>
        <dbReference type="EC" id="2.2.1.2"/>
    </reaction>
</comment>
<gene>
    <name evidence="10" type="primary">fsa</name>
    <name evidence="9" type="synonym">tal</name>
    <name evidence="10" type="ORF">DRP44_02000</name>
</gene>
<keyword evidence="6 9" id="KW-0570">Pentose shunt</keyword>
<keyword evidence="7 9" id="KW-0704">Schiff base</keyword>
<evidence type="ECO:0000313" key="10">
    <source>
        <dbReference type="EMBL" id="RKX67627.1"/>
    </source>
</evidence>
<dbReference type="InterPro" id="IPR013785">
    <property type="entry name" value="Aldolase_TIM"/>
</dbReference>
<evidence type="ECO:0000256" key="7">
    <source>
        <dbReference type="ARBA" id="ARBA00023270"/>
    </source>
</evidence>
<sequence length="218" mass="24049">MKIFLDTANLDEIKNAAEANLIDGITTNPSLMAREIKRTGLESDAILKKITELVSGPISAEVVSKNLTEMVEEARKLKKIAPQIVIKIPMTFDGMKAVRRLNREGINTNVTLVFSANQALLAAKAGATYVSPFVGRLDDIGNEGMNLVGEILTIFDNYNFKTEVIVASVRHPKHVKEAALMGAHIATIPYKTLNQLFKHCLTDQGIIKFDNDWKDANK</sequence>
<dbReference type="AlphaFoldDB" id="A0A660SAC2"/>
<comment type="caution">
    <text evidence="10">The sequence shown here is derived from an EMBL/GenBank/DDBJ whole genome shotgun (WGS) entry which is preliminary data.</text>
</comment>
<dbReference type="InterPro" id="IPR004731">
    <property type="entry name" value="Transaldolase_3B/F6P_aldolase"/>
</dbReference>
<dbReference type="Gene3D" id="3.20.20.70">
    <property type="entry name" value="Aldolase class I"/>
    <property type="match status" value="1"/>
</dbReference>
<dbReference type="GO" id="GO:0005975">
    <property type="term" value="P:carbohydrate metabolic process"/>
    <property type="evidence" value="ECO:0007669"/>
    <property type="project" value="InterPro"/>
</dbReference>
<dbReference type="PROSITE" id="PS01054">
    <property type="entry name" value="TRANSALDOLASE_1"/>
    <property type="match status" value="1"/>
</dbReference>
<dbReference type="FunFam" id="3.20.20.70:FF:000018">
    <property type="entry name" value="Probable transaldolase"/>
    <property type="match status" value="1"/>
</dbReference>
<evidence type="ECO:0000256" key="4">
    <source>
        <dbReference type="ARBA" id="ARBA00022490"/>
    </source>
</evidence>
<organism evidence="10 11">
    <name type="scientific">candidate division TA06 bacterium</name>
    <dbReference type="NCBI Taxonomy" id="2250710"/>
    <lineage>
        <taxon>Bacteria</taxon>
        <taxon>Bacteria division TA06</taxon>
    </lineage>
</organism>
<evidence type="ECO:0000256" key="3">
    <source>
        <dbReference type="ARBA" id="ARBA00005740"/>
    </source>
</evidence>
<accession>A0A660SAC2</accession>
<proteinExistence type="inferred from homology"/>
<keyword evidence="5 9" id="KW-0808">Transferase</keyword>
<dbReference type="GO" id="GO:0006098">
    <property type="term" value="P:pentose-phosphate shunt"/>
    <property type="evidence" value="ECO:0007669"/>
    <property type="project" value="UniProtKB-UniRule"/>
</dbReference>
<evidence type="ECO:0000256" key="1">
    <source>
        <dbReference type="ARBA" id="ARBA00004496"/>
    </source>
</evidence>
<dbReference type="EMBL" id="QNBC01000015">
    <property type="protein sequence ID" value="RKX67627.1"/>
    <property type="molecule type" value="Genomic_DNA"/>
</dbReference>
<dbReference type="HAMAP" id="MF_00494">
    <property type="entry name" value="Transaldolase_3b"/>
    <property type="match status" value="1"/>
</dbReference>
<dbReference type="SUPFAM" id="SSF51569">
    <property type="entry name" value="Aldolase"/>
    <property type="match status" value="1"/>
</dbReference>
<dbReference type="EC" id="2.2.1.2" evidence="9"/>
<dbReference type="InterPro" id="IPR022999">
    <property type="entry name" value="Transaldolase_3B"/>
</dbReference>
<evidence type="ECO:0000256" key="5">
    <source>
        <dbReference type="ARBA" id="ARBA00022679"/>
    </source>
</evidence>
<evidence type="ECO:0000256" key="8">
    <source>
        <dbReference type="ARBA" id="ARBA00048810"/>
    </source>
</evidence>
<name>A0A660SAC2_UNCT6</name>
<evidence type="ECO:0000256" key="2">
    <source>
        <dbReference type="ARBA" id="ARBA00004857"/>
    </source>
</evidence>
<comment type="pathway">
    <text evidence="2 9">Carbohydrate degradation; pentose phosphate pathway; D-glyceraldehyde 3-phosphate and beta-D-fructose 6-phosphate from D-ribose 5-phosphate and D-xylulose 5-phosphate (non-oxidative stage): step 2/3.</text>
</comment>
<dbReference type="PANTHER" id="PTHR10683:SF40">
    <property type="entry name" value="FRUCTOSE-6-PHOSPHATE ALDOLASE 1-RELATED"/>
    <property type="match status" value="1"/>
</dbReference>
<comment type="function">
    <text evidence="9">Transaldolase is important for the balance of metabolites in the pentose-phosphate pathway.</text>
</comment>
<comment type="subcellular location">
    <subcellularLocation>
        <location evidence="1 9">Cytoplasm</location>
    </subcellularLocation>
</comment>
<dbReference type="CDD" id="cd00956">
    <property type="entry name" value="Transaldolase_FSA"/>
    <property type="match status" value="1"/>
</dbReference>
<comment type="similarity">
    <text evidence="3 9">Belongs to the transaldolase family. Type 3B subfamily.</text>
</comment>